<dbReference type="Proteomes" id="UP000515728">
    <property type="component" value="Chromosome"/>
</dbReference>
<organism evidence="1 2">
    <name type="scientific">Pseudonocardia petroleophila</name>
    <dbReference type="NCBI Taxonomy" id="37331"/>
    <lineage>
        <taxon>Bacteria</taxon>
        <taxon>Bacillati</taxon>
        <taxon>Actinomycetota</taxon>
        <taxon>Actinomycetes</taxon>
        <taxon>Pseudonocardiales</taxon>
        <taxon>Pseudonocardiaceae</taxon>
        <taxon>Pseudonocardia</taxon>
    </lineage>
</organism>
<accession>A0A7G7MT34</accession>
<dbReference type="EMBL" id="CP060131">
    <property type="protein sequence ID" value="QNG55945.1"/>
    <property type="molecule type" value="Genomic_DNA"/>
</dbReference>
<proteinExistence type="predicted"/>
<reference evidence="1 2" key="1">
    <citation type="submission" date="2020-08" db="EMBL/GenBank/DDBJ databases">
        <authorList>
            <person name="Mo P."/>
        </authorList>
    </citation>
    <scope>NUCLEOTIDE SEQUENCE [LARGE SCALE GENOMIC DNA]</scope>
    <source>
        <strain evidence="1 2">CGMCC 4.1532</strain>
    </source>
</reference>
<dbReference type="SUPFAM" id="SSF53335">
    <property type="entry name" value="S-adenosyl-L-methionine-dependent methyltransferases"/>
    <property type="match status" value="1"/>
</dbReference>
<dbReference type="Gene3D" id="3.40.50.150">
    <property type="entry name" value="Vaccinia Virus protein VP39"/>
    <property type="match status" value="1"/>
</dbReference>
<dbReference type="AlphaFoldDB" id="A0A7G7MT34"/>
<gene>
    <name evidence="1" type="ORF">H6H00_29455</name>
</gene>
<evidence type="ECO:0000313" key="1">
    <source>
        <dbReference type="EMBL" id="QNG55945.1"/>
    </source>
</evidence>
<keyword evidence="2" id="KW-1185">Reference proteome</keyword>
<sequence length="231" mass="24614">MLDRADTAIGEISLRRRHDPVADVEVFEAKLGDEFLMSSLFTVAEIELARRGLAAVGGDALDVVVGGLGLGYTAVAVLDDPRVRSVTVVEALPEVIAWHRDGLLPVSGRLTGDPRVVLRCADFFARVAGGDGLDPEAPGARYDAVLVDIDHAPDHVLAPAHAEFYAAAGLRRLLPSLREGGVLGLWSDRPPLDAFGAVLGEVFSEDRAEVVDFPNPLTGGRSSNTVYLARR</sequence>
<dbReference type="KEGG" id="ppel:H6H00_29455"/>
<protein>
    <submittedName>
        <fullName evidence="1">Spermidine synthase</fullName>
    </submittedName>
</protein>
<name>A0A7G7MT34_9PSEU</name>
<evidence type="ECO:0000313" key="2">
    <source>
        <dbReference type="Proteomes" id="UP000515728"/>
    </source>
</evidence>
<dbReference type="InterPro" id="IPR029063">
    <property type="entry name" value="SAM-dependent_MTases_sf"/>
</dbReference>